<proteinExistence type="predicted"/>
<name>A0A9P7E5L5_9AGAM</name>
<reference evidence="2" key="1">
    <citation type="journal article" date="2020" name="New Phytol.">
        <title>Comparative genomics reveals dynamic genome evolution in host specialist ectomycorrhizal fungi.</title>
        <authorList>
            <person name="Lofgren L.A."/>
            <person name="Nguyen N.H."/>
            <person name="Vilgalys R."/>
            <person name="Ruytinx J."/>
            <person name="Liao H.L."/>
            <person name="Branco S."/>
            <person name="Kuo A."/>
            <person name="LaButti K."/>
            <person name="Lipzen A."/>
            <person name="Andreopoulos W."/>
            <person name="Pangilinan J."/>
            <person name="Riley R."/>
            <person name="Hundley H."/>
            <person name="Na H."/>
            <person name="Barry K."/>
            <person name="Grigoriev I.V."/>
            <person name="Stajich J.E."/>
            <person name="Kennedy P.G."/>
        </authorList>
    </citation>
    <scope>NUCLEOTIDE SEQUENCE</scope>
    <source>
        <strain evidence="2">MN1</strain>
    </source>
</reference>
<protein>
    <recommendedName>
        <fullName evidence="1">LYC1 C-terminal domain-containing protein</fullName>
    </recommendedName>
</protein>
<organism evidence="2 3">
    <name type="scientific">Suillus subaureus</name>
    <dbReference type="NCBI Taxonomy" id="48587"/>
    <lineage>
        <taxon>Eukaryota</taxon>
        <taxon>Fungi</taxon>
        <taxon>Dikarya</taxon>
        <taxon>Basidiomycota</taxon>
        <taxon>Agaricomycotina</taxon>
        <taxon>Agaricomycetes</taxon>
        <taxon>Agaricomycetidae</taxon>
        <taxon>Boletales</taxon>
        <taxon>Suillineae</taxon>
        <taxon>Suillaceae</taxon>
        <taxon>Suillus</taxon>
    </lineage>
</organism>
<dbReference type="AlphaFoldDB" id="A0A9P7E5L5"/>
<dbReference type="InterPro" id="IPR055100">
    <property type="entry name" value="GNAT_LYC1-like"/>
</dbReference>
<comment type="caution">
    <text evidence="2">The sequence shown here is derived from an EMBL/GenBank/DDBJ whole genome shotgun (WGS) entry which is preliminary data.</text>
</comment>
<dbReference type="PANTHER" id="PTHR34815:SF2">
    <property type="entry name" value="N-ACETYLTRANSFERASE DOMAIN-CONTAINING PROTEIN"/>
    <property type="match status" value="1"/>
</dbReference>
<dbReference type="EMBL" id="JABBWG010000029">
    <property type="protein sequence ID" value="KAG1811419.1"/>
    <property type="molecule type" value="Genomic_DNA"/>
</dbReference>
<dbReference type="Proteomes" id="UP000807769">
    <property type="component" value="Unassembled WGS sequence"/>
</dbReference>
<gene>
    <name evidence="2" type="ORF">BJ212DRAFT_1301947</name>
</gene>
<evidence type="ECO:0000259" key="1">
    <source>
        <dbReference type="Pfam" id="PF22998"/>
    </source>
</evidence>
<evidence type="ECO:0000313" key="2">
    <source>
        <dbReference type="EMBL" id="KAG1811419.1"/>
    </source>
</evidence>
<feature type="domain" description="LYC1 C-terminal" evidence="1">
    <location>
        <begin position="279"/>
        <end position="357"/>
    </location>
</feature>
<keyword evidence="3" id="KW-1185">Reference proteome</keyword>
<sequence>MPPRDLAALLLYPATHAQVLETRERTWPHWGGSTTLEQYLQCCERMDEMEHTRDGRIMTWVLAPRDPTTLDFMCACETYKRTGLVAYPSPDGPNKVNETPCYGIASAYIPEAKRRKGYEQHRMCLLHWVISSCDDFVEFPKEWGVPPPKVDGAGGAAFSVLYSAVGEDFYGNAGVQAEDKAGQMEKVPGRVEESPGWKWVEEGDLDEMWREDAGFIKNSLEGTPRSDPSYETPSPTAFVSALPDRGVGSFQVVRSLLVSGHAVPLKVWGIRKENIGDERRATETFPELLENIKEAAQSAGLEKVEVWNLPRYLDGLAEGEGNEDGKKYEPTRGLPVIKWYRGRGETRDVEWSFNERLIYGTGSAGAEV</sequence>
<accession>A0A9P7E5L5</accession>
<evidence type="ECO:0000313" key="3">
    <source>
        <dbReference type="Proteomes" id="UP000807769"/>
    </source>
</evidence>
<dbReference type="RefSeq" id="XP_041190018.1">
    <property type="nucleotide sequence ID" value="XM_041333197.1"/>
</dbReference>
<dbReference type="OrthoDB" id="2020070at2759"/>
<dbReference type="GeneID" id="64627214"/>
<dbReference type="PANTHER" id="PTHR34815">
    <property type="entry name" value="LYSINE ACETYLTRANSFERASE"/>
    <property type="match status" value="1"/>
</dbReference>
<dbReference type="InterPro" id="IPR053013">
    <property type="entry name" value="LAT"/>
</dbReference>
<dbReference type="Pfam" id="PF22998">
    <property type="entry name" value="GNAT_LYC1-like"/>
    <property type="match status" value="1"/>
</dbReference>